<feature type="compositionally biased region" description="Basic residues" evidence="1">
    <location>
        <begin position="70"/>
        <end position="88"/>
    </location>
</feature>
<dbReference type="AlphaFoldDB" id="A0A8H5LWM6"/>
<evidence type="ECO:0000256" key="1">
    <source>
        <dbReference type="SAM" id="MobiDB-lite"/>
    </source>
</evidence>
<proteinExistence type="predicted"/>
<gene>
    <name evidence="2" type="ORF">D9758_004950</name>
</gene>
<sequence length="308" mass="34720">MEGNAWSVGRAALSIDQTFSSDSSDTARTAVTLPVLGDTMKKVALHSLRLHPPRNTQSQPSSIQPASHPSHPHLDRRRNGKGKEKRGKQIQTEPSRFVTARVPRRPFPSHRETGPGWVQILGRPLYFGCLPGTDYVDLVVCGEALQGDPEERDTAGELPFLDLTKAARFFSAIKPGIDDLRAYYKDARTRKVEPLQPNTPHPRFFPYPTKFRCRQSKETISFRYLNAMDDGDSRNLVYLAQTQPRKLIAKFSDRYGYEAHQLLADAKNAPELFYCGLLDGEGDVLDSEKAKRRFREGARGLHWTDAND</sequence>
<evidence type="ECO:0000313" key="2">
    <source>
        <dbReference type="EMBL" id="KAF5372066.1"/>
    </source>
</evidence>
<name>A0A8H5LWM6_9AGAR</name>
<keyword evidence="3" id="KW-1185">Reference proteome</keyword>
<feature type="region of interest" description="Disordered" evidence="1">
    <location>
        <begin position="51"/>
        <end position="96"/>
    </location>
</feature>
<dbReference type="OrthoDB" id="3261131at2759"/>
<dbReference type="EMBL" id="JAACJM010000006">
    <property type="protein sequence ID" value="KAF5372066.1"/>
    <property type="molecule type" value="Genomic_DNA"/>
</dbReference>
<dbReference type="Proteomes" id="UP000559256">
    <property type="component" value="Unassembled WGS sequence"/>
</dbReference>
<evidence type="ECO:0000313" key="3">
    <source>
        <dbReference type="Proteomes" id="UP000559256"/>
    </source>
</evidence>
<feature type="compositionally biased region" description="Polar residues" evidence="1">
    <location>
        <begin position="54"/>
        <end position="67"/>
    </location>
</feature>
<reference evidence="2 3" key="1">
    <citation type="journal article" date="2020" name="ISME J.">
        <title>Uncovering the hidden diversity of litter-decomposition mechanisms in mushroom-forming fungi.</title>
        <authorList>
            <person name="Floudas D."/>
            <person name="Bentzer J."/>
            <person name="Ahren D."/>
            <person name="Johansson T."/>
            <person name="Persson P."/>
            <person name="Tunlid A."/>
        </authorList>
    </citation>
    <scope>NUCLEOTIDE SEQUENCE [LARGE SCALE GENOMIC DNA]</scope>
    <source>
        <strain evidence="2 3">CBS 291.85</strain>
    </source>
</reference>
<protein>
    <submittedName>
        <fullName evidence="2">Uncharacterized protein</fullName>
    </submittedName>
</protein>
<accession>A0A8H5LWM6</accession>
<comment type="caution">
    <text evidence="2">The sequence shown here is derived from an EMBL/GenBank/DDBJ whole genome shotgun (WGS) entry which is preliminary data.</text>
</comment>
<organism evidence="2 3">
    <name type="scientific">Tetrapyrgos nigripes</name>
    <dbReference type="NCBI Taxonomy" id="182062"/>
    <lineage>
        <taxon>Eukaryota</taxon>
        <taxon>Fungi</taxon>
        <taxon>Dikarya</taxon>
        <taxon>Basidiomycota</taxon>
        <taxon>Agaricomycotina</taxon>
        <taxon>Agaricomycetes</taxon>
        <taxon>Agaricomycetidae</taxon>
        <taxon>Agaricales</taxon>
        <taxon>Marasmiineae</taxon>
        <taxon>Marasmiaceae</taxon>
        <taxon>Tetrapyrgos</taxon>
    </lineage>
</organism>